<dbReference type="OMA" id="FAHPFCG"/>
<dbReference type="AlphaFoldDB" id="A0A0N5D9Q9"/>
<gene>
    <name evidence="1" type="ORF">TCLT_LOCUS9864</name>
</gene>
<name>A0A0N5D9Q9_THECL</name>
<dbReference type="WBParaSite" id="TCLT_0000987501-mRNA-1">
    <property type="protein sequence ID" value="TCLT_0000987501-mRNA-1"/>
    <property type="gene ID" value="TCLT_0000987501"/>
</dbReference>
<protein>
    <submittedName>
        <fullName evidence="3">C3H1-type domain-containing protein</fullName>
    </submittedName>
</protein>
<dbReference type="Proteomes" id="UP000276776">
    <property type="component" value="Unassembled WGS sequence"/>
</dbReference>
<keyword evidence="2" id="KW-1185">Reference proteome</keyword>
<evidence type="ECO:0000313" key="3">
    <source>
        <dbReference type="WBParaSite" id="TCLT_0000987501-mRNA-1"/>
    </source>
</evidence>
<accession>A0A0N5D9Q9</accession>
<reference evidence="3" key="1">
    <citation type="submission" date="2016-04" db="UniProtKB">
        <authorList>
            <consortium name="WormBaseParasite"/>
        </authorList>
    </citation>
    <scope>IDENTIFICATION</scope>
</reference>
<proteinExistence type="predicted"/>
<evidence type="ECO:0000313" key="2">
    <source>
        <dbReference type="Proteomes" id="UP000276776"/>
    </source>
</evidence>
<organism evidence="3">
    <name type="scientific">Thelazia callipaeda</name>
    <name type="common">Oriental eyeworm</name>
    <name type="synonym">Parasitic nematode</name>
    <dbReference type="NCBI Taxonomy" id="103827"/>
    <lineage>
        <taxon>Eukaryota</taxon>
        <taxon>Metazoa</taxon>
        <taxon>Ecdysozoa</taxon>
        <taxon>Nematoda</taxon>
        <taxon>Chromadorea</taxon>
        <taxon>Rhabditida</taxon>
        <taxon>Spirurina</taxon>
        <taxon>Spiruromorpha</taxon>
        <taxon>Thelazioidea</taxon>
        <taxon>Thelaziidae</taxon>
        <taxon>Thelazia</taxon>
    </lineage>
</organism>
<evidence type="ECO:0000313" key="1">
    <source>
        <dbReference type="EMBL" id="VDN07530.1"/>
    </source>
</evidence>
<reference evidence="1 2" key="2">
    <citation type="submission" date="2018-11" db="EMBL/GenBank/DDBJ databases">
        <authorList>
            <consortium name="Pathogen Informatics"/>
        </authorList>
    </citation>
    <scope>NUCLEOTIDE SEQUENCE [LARGE SCALE GENOMIC DNA]</scope>
</reference>
<dbReference type="OrthoDB" id="5876224at2759"/>
<sequence>MAALSLLEARLRAFAPDVGVPAGACRLQLLDGAFFLSDIKIAEIVKESDKNNSTLPYSNTQASNLTSLEVANSSTVASGIPAAALSPMATLEQIASMPAASYQMLPEVNFMQALTFPFGINITSNTNTRPASTFDFSNVADANVTRTAHSTATPPNNPSLPSYNAMQINSTSEQFFQPHQLLEQYPLGQHIAISANRTISAYHSDNQVNETGEDLKSQREAKIELFSEDENDYGDEEENMYNFQEEDITAITVDKIALELAYRENFDGNGNPNAGTDNEEHNEAENYEGDECLNNYSSVVSTTAPETVPCHAKKYSDSESAQQNTTSVPTQMSRWDQLVVERGRKFNKPAPQCIHWNNPKHRLDFPCRFWHPREHCRYYPHCSNTADECGFAHPFCGHFCRCPVNKRDPQKNHRVPEEKYLSN</sequence>
<dbReference type="EMBL" id="UYYF01004900">
    <property type="protein sequence ID" value="VDN07530.1"/>
    <property type="molecule type" value="Genomic_DNA"/>
</dbReference>